<organism evidence="2 3">
    <name type="scientific">Streptomyces bathyalis</name>
    <dbReference type="NCBI Taxonomy" id="2710756"/>
    <lineage>
        <taxon>Bacteria</taxon>
        <taxon>Bacillati</taxon>
        <taxon>Actinomycetota</taxon>
        <taxon>Actinomycetes</taxon>
        <taxon>Kitasatosporales</taxon>
        <taxon>Streptomycetaceae</taxon>
        <taxon>Streptomyces</taxon>
    </lineage>
</organism>
<dbReference type="Proteomes" id="UP000595046">
    <property type="component" value="Chromosome"/>
</dbReference>
<feature type="region of interest" description="Disordered" evidence="1">
    <location>
        <begin position="9"/>
        <end position="32"/>
    </location>
</feature>
<reference evidence="3" key="1">
    <citation type="submission" date="2020-02" db="EMBL/GenBank/DDBJ databases">
        <title>Streptomyces sp. ASO4wet.</title>
        <authorList>
            <person name="Risdian C."/>
            <person name="Landwehr W."/>
            <person name="Schupp P."/>
            <person name="Wink J."/>
        </authorList>
    </citation>
    <scope>NUCLEOTIDE SEQUENCE [LARGE SCALE GENOMIC DNA]</scope>
    <source>
        <strain evidence="3">ASO4wet</strain>
    </source>
</reference>
<evidence type="ECO:0000313" key="3">
    <source>
        <dbReference type="Proteomes" id="UP000595046"/>
    </source>
</evidence>
<dbReference type="EMBL" id="CP048882">
    <property type="protein sequence ID" value="QPP05664.1"/>
    <property type="molecule type" value="Genomic_DNA"/>
</dbReference>
<name>A0A7T1WQT0_9ACTN</name>
<dbReference type="KEGG" id="sbat:G4Z16_03825"/>
<proteinExistence type="predicted"/>
<protein>
    <submittedName>
        <fullName evidence="2">Uncharacterized protein</fullName>
    </submittedName>
</protein>
<accession>A0A7T1WQT0</accession>
<gene>
    <name evidence="2" type="ORF">G4Z16_03825</name>
</gene>
<evidence type="ECO:0000256" key="1">
    <source>
        <dbReference type="SAM" id="MobiDB-lite"/>
    </source>
</evidence>
<dbReference type="AlphaFoldDB" id="A0A7T1WQT0"/>
<sequence>MDTHWHAFSYTGHARPSDGEARDPQSPTPPIELNMWFRKPRSMMDGTFTEAPAAAAWLEEELKESPPPDTALPVARHMEPAREALRRGADAYVGYYTAHDRFLVRAVLACPRRGVPCPSPPR</sequence>
<dbReference type="RefSeq" id="WP_197349180.1">
    <property type="nucleotide sequence ID" value="NZ_CP048882.1"/>
</dbReference>
<keyword evidence="3" id="KW-1185">Reference proteome</keyword>
<evidence type="ECO:0000313" key="2">
    <source>
        <dbReference type="EMBL" id="QPP05664.1"/>
    </source>
</evidence>